<dbReference type="GO" id="GO:0005737">
    <property type="term" value="C:cytoplasm"/>
    <property type="evidence" value="ECO:0007669"/>
    <property type="project" value="InterPro"/>
</dbReference>
<dbReference type="GO" id="GO:0046872">
    <property type="term" value="F:metal ion binding"/>
    <property type="evidence" value="ECO:0007669"/>
    <property type="project" value="UniProtKB-KW"/>
</dbReference>
<dbReference type="Pfam" id="PF16746">
    <property type="entry name" value="BAR_3"/>
    <property type="match status" value="1"/>
</dbReference>
<evidence type="ECO:0000259" key="3">
    <source>
        <dbReference type="Pfam" id="PF16746"/>
    </source>
</evidence>
<reference evidence="4" key="1">
    <citation type="journal article" date="2023" name="Insect Mol. Biol.">
        <title>Genome sequencing provides insights into the evolution of gene families encoding plant cell wall-degrading enzymes in longhorned beetles.</title>
        <authorList>
            <person name="Shin N.R."/>
            <person name="Okamura Y."/>
            <person name="Kirsch R."/>
            <person name="Pauchet Y."/>
        </authorList>
    </citation>
    <scope>NUCLEOTIDE SEQUENCE</scope>
    <source>
        <strain evidence="4">RBIC_L_NR</strain>
    </source>
</reference>
<organism evidence="4 5">
    <name type="scientific">Rhamnusium bicolor</name>
    <dbReference type="NCBI Taxonomy" id="1586634"/>
    <lineage>
        <taxon>Eukaryota</taxon>
        <taxon>Metazoa</taxon>
        <taxon>Ecdysozoa</taxon>
        <taxon>Arthropoda</taxon>
        <taxon>Hexapoda</taxon>
        <taxon>Insecta</taxon>
        <taxon>Pterygota</taxon>
        <taxon>Neoptera</taxon>
        <taxon>Endopterygota</taxon>
        <taxon>Coleoptera</taxon>
        <taxon>Polyphaga</taxon>
        <taxon>Cucujiformia</taxon>
        <taxon>Chrysomeloidea</taxon>
        <taxon>Cerambycidae</taxon>
        <taxon>Lepturinae</taxon>
        <taxon>Rhagiini</taxon>
        <taxon>Rhamnusium</taxon>
    </lineage>
</organism>
<dbReference type="InterPro" id="IPR027267">
    <property type="entry name" value="AH/BAR_dom_sf"/>
</dbReference>
<name>A0AAV8WQ58_9CUCU</name>
<keyword evidence="2" id="KW-0862">Zinc</keyword>
<protein>
    <recommendedName>
        <fullName evidence="3">BAR domain-containing protein</fullName>
    </recommendedName>
</protein>
<dbReference type="AlphaFoldDB" id="A0AAV8WQ58"/>
<evidence type="ECO:0000256" key="1">
    <source>
        <dbReference type="ARBA" id="ARBA00022723"/>
    </source>
</evidence>
<evidence type="ECO:0000313" key="4">
    <source>
        <dbReference type="EMBL" id="KAJ8928250.1"/>
    </source>
</evidence>
<evidence type="ECO:0000313" key="5">
    <source>
        <dbReference type="Proteomes" id="UP001162156"/>
    </source>
</evidence>
<dbReference type="GO" id="GO:0005096">
    <property type="term" value="F:GTPase activator activity"/>
    <property type="evidence" value="ECO:0007669"/>
    <property type="project" value="InterPro"/>
</dbReference>
<dbReference type="SUPFAM" id="SSF103657">
    <property type="entry name" value="BAR/IMD domain-like"/>
    <property type="match status" value="1"/>
</dbReference>
<keyword evidence="1" id="KW-0479">Metal-binding</keyword>
<dbReference type="PANTHER" id="PTHR23180:SF399">
    <property type="entry name" value="BLOWN FUSE, ISOFORM A-RELATED"/>
    <property type="match status" value="1"/>
</dbReference>
<evidence type="ECO:0000256" key="2">
    <source>
        <dbReference type="ARBA" id="ARBA00022833"/>
    </source>
</evidence>
<accession>A0AAV8WQ58</accession>
<dbReference type="EMBL" id="JANEYF010005422">
    <property type="protein sequence ID" value="KAJ8928250.1"/>
    <property type="molecule type" value="Genomic_DNA"/>
</dbReference>
<gene>
    <name evidence="4" type="ORF">NQ314_019200</name>
</gene>
<feature type="domain" description="BAR" evidence="3">
    <location>
        <begin position="5"/>
        <end position="84"/>
    </location>
</feature>
<dbReference type="Proteomes" id="UP001162156">
    <property type="component" value="Unassembled WGS sequence"/>
</dbReference>
<comment type="caution">
    <text evidence="4">The sequence shown here is derived from an EMBL/GenBank/DDBJ whole genome shotgun (WGS) entry which is preliminary data.</text>
</comment>
<keyword evidence="5" id="KW-1185">Reference proteome</keyword>
<dbReference type="InterPro" id="IPR045258">
    <property type="entry name" value="ACAP1/2/3-like"/>
</dbReference>
<dbReference type="InterPro" id="IPR004148">
    <property type="entry name" value="BAR_dom"/>
</dbReference>
<dbReference type="Gene3D" id="1.20.1270.60">
    <property type="entry name" value="Arfaptin homology (AH) domain/BAR domain"/>
    <property type="match status" value="1"/>
</dbReference>
<proteinExistence type="predicted"/>
<sequence length="93" mass="10835">MTVLYRFDIKKVREQKQHFEKISSEYDNVLLRNSHAPRSKQQEVEEVQNILVAVRACFGHQTLDYVNGISVLQAKKRHEILSTVSFITFLSLS</sequence>
<dbReference type="PANTHER" id="PTHR23180">
    <property type="entry name" value="CENTAURIN/ARF"/>
    <property type="match status" value="1"/>
</dbReference>